<feature type="transmembrane region" description="Helical" evidence="6">
    <location>
        <begin position="93"/>
        <end position="111"/>
    </location>
</feature>
<dbReference type="GO" id="GO:0016020">
    <property type="term" value="C:membrane"/>
    <property type="evidence" value="ECO:0007669"/>
    <property type="project" value="UniProtKB-SubCell"/>
</dbReference>
<dbReference type="InterPro" id="IPR001104">
    <property type="entry name" value="3-oxo-5_a-steroid_4-DH_C"/>
</dbReference>
<feature type="transmembrane region" description="Helical" evidence="6">
    <location>
        <begin position="273"/>
        <end position="293"/>
    </location>
</feature>
<feature type="transmembrane region" description="Helical" evidence="6">
    <location>
        <begin position="173"/>
        <end position="196"/>
    </location>
</feature>
<dbReference type="GO" id="GO:0006629">
    <property type="term" value="P:lipid metabolic process"/>
    <property type="evidence" value="ECO:0007669"/>
    <property type="project" value="InterPro"/>
</dbReference>
<feature type="domain" description="3-oxo-5-alpha-steroid 4-dehydrogenase C-terminal" evidence="7">
    <location>
        <begin position="184"/>
        <end position="318"/>
    </location>
</feature>
<dbReference type="Gene3D" id="1.20.120.1630">
    <property type="match status" value="1"/>
</dbReference>
<evidence type="ECO:0000259" key="7">
    <source>
        <dbReference type="Pfam" id="PF02544"/>
    </source>
</evidence>
<dbReference type="AlphaFoldDB" id="A0A9R1UQI1"/>
<evidence type="ECO:0000256" key="5">
    <source>
        <dbReference type="ARBA" id="ARBA00023136"/>
    </source>
</evidence>
<dbReference type="GO" id="GO:0016491">
    <property type="term" value="F:oxidoreductase activity"/>
    <property type="evidence" value="ECO:0000318"/>
    <property type="project" value="GO_Central"/>
</dbReference>
<keyword evidence="3 6" id="KW-0812">Transmembrane</keyword>
<evidence type="ECO:0000256" key="3">
    <source>
        <dbReference type="ARBA" id="ARBA00022692"/>
    </source>
</evidence>
<evidence type="ECO:0000313" key="9">
    <source>
        <dbReference type="Proteomes" id="UP000235145"/>
    </source>
</evidence>
<accession>A0A9R1UQI1</accession>
<dbReference type="FunFam" id="1.20.120.1630:FF:000017">
    <property type="entry name" value="3-oxo-5-alpha-steroid 4-dehydrogenase family protein"/>
    <property type="match status" value="1"/>
</dbReference>
<dbReference type="PROSITE" id="PS50244">
    <property type="entry name" value="S5A_REDUCTASE"/>
    <property type="match status" value="1"/>
</dbReference>
<reference evidence="8 9" key="1">
    <citation type="journal article" date="2017" name="Nat. Commun.">
        <title>Genome assembly with in vitro proximity ligation data and whole-genome triplication in lettuce.</title>
        <authorList>
            <person name="Reyes-Chin-Wo S."/>
            <person name="Wang Z."/>
            <person name="Yang X."/>
            <person name="Kozik A."/>
            <person name="Arikit S."/>
            <person name="Song C."/>
            <person name="Xia L."/>
            <person name="Froenicke L."/>
            <person name="Lavelle D.O."/>
            <person name="Truco M.J."/>
            <person name="Xia R."/>
            <person name="Zhu S."/>
            <person name="Xu C."/>
            <person name="Xu H."/>
            <person name="Xu X."/>
            <person name="Cox K."/>
            <person name="Korf I."/>
            <person name="Meyers B.C."/>
            <person name="Michelmore R.W."/>
        </authorList>
    </citation>
    <scope>NUCLEOTIDE SEQUENCE [LARGE SCALE GENOMIC DNA]</scope>
    <source>
        <strain evidence="9">cv. Salinas</strain>
        <tissue evidence="8">Seedlings</tissue>
    </source>
</reference>
<organism evidence="8 9">
    <name type="scientific">Lactuca sativa</name>
    <name type="common">Garden lettuce</name>
    <dbReference type="NCBI Taxonomy" id="4236"/>
    <lineage>
        <taxon>Eukaryota</taxon>
        <taxon>Viridiplantae</taxon>
        <taxon>Streptophyta</taxon>
        <taxon>Embryophyta</taxon>
        <taxon>Tracheophyta</taxon>
        <taxon>Spermatophyta</taxon>
        <taxon>Magnoliopsida</taxon>
        <taxon>eudicotyledons</taxon>
        <taxon>Gunneridae</taxon>
        <taxon>Pentapetalae</taxon>
        <taxon>asterids</taxon>
        <taxon>campanulids</taxon>
        <taxon>Asterales</taxon>
        <taxon>Asteraceae</taxon>
        <taxon>Cichorioideae</taxon>
        <taxon>Cichorieae</taxon>
        <taxon>Lactucinae</taxon>
        <taxon>Lactuca</taxon>
    </lineage>
</organism>
<dbReference type="PANTHER" id="PTHR10556:SF35">
    <property type="entry name" value="3-OXO-5-ALPHA-STEROID 4-DEHYDROGENASE FAMILY PROTEIN"/>
    <property type="match status" value="1"/>
</dbReference>
<comment type="caution">
    <text evidence="8">The sequence shown here is derived from an EMBL/GenBank/DDBJ whole genome shotgun (WGS) entry which is preliminary data.</text>
</comment>
<evidence type="ECO:0000256" key="1">
    <source>
        <dbReference type="ARBA" id="ARBA00004141"/>
    </source>
</evidence>
<keyword evidence="4 6" id="KW-1133">Transmembrane helix</keyword>
<comment type="similarity">
    <text evidence="2">Belongs to the steroid 5-alpha reductase family.</text>
</comment>
<proteinExistence type="inferred from homology"/>
<dbReference type="Pfam" id="PF02544">
    <property type="entry name" value="Steroid_dh"/>
    <property type="match status" value="1"/>
</dbReference>
<evidence type="ECO:0000256" key="2">
    <source>
        <dbReference type="ARBA" id="ARBA00007742"/>
    </source>
</evidence>
<keyword evidence="9" id="KW-1185">Reference proteome</keyword>
<name>A0A9R1UQI1_LACSA</name>
<evidence type="ECO:0000256" key="4">
    <source>
        <dbReference type="ARBA" id="ARBA00022989"/>
    </source>
</evidence>
<dbReference type="InterPro" id="IPR039357">
    <property type="entry name" value="SRD5A/TECR"/>
</dbReference>
<evidence type="ECO:0000256" key="6">
    <source>
        <dbReference type="SAM" id="Phobius"/>
    </source>
</evidence>
<evidence type="ECO:0000313" key="8">
    <source>
        <dbReference type="EMBL" id="KAJ0192112.1"/>
    </source>
</evidence>
<dbReference type="EMBL" id="NBSK02000008">
    <property type="protein sequence ID" value="KAJ0192112.1"/>
    <property type="molecule type" value="Genomic_DNA"/>
</dbReference>
<dbReference type="Proteomes" id="UP000235145">
    <property type="component" value="Unassembled WGS sequence"/>
</dbReference>
<dbReference type="GO" id="GO:0016627">
    <property type="term" value="F:oxidoreductase activity, acting on the CH-CH group of donors"/>
    <property type="evidence" value="ECO:0007669"/>
    <property type="project" value="InterPro"/>
</dbReference>
<comment type="subcellular location">
    <subcellularLocation>
        <location evidence="1">Membrane</location>
        <topology evidence="1">Multi-pass membrane protein</topology>
    </subcellularLocation>
</comment>
<sequence length="318" mass="35998">MNDPITPRPIIHHIKLKKTDRIKMAIPSVMLNFLFPPPPSLFVSTMSVIGLTSLSSAGYMEIKGKHMQYSKFLNVGVVKKEDNTKLSSRNGMLFSYTPAFLVGLASLLVFHDQDLRFMLLASALTAHFLKRVFEMHKKIGPRNLEAFGHRPCCTPTDTAQDVLFLHKYSGSMLLESAIIISSSYTFSTATMIYTQYLSKDFPEPLVDLKYIGTGLFVVGIIGNFYHHYLLANLRKNGEREYKIPQGGLFDLVICPHYLFEILGYVGISCISQTLYAFAFTLGTIAYLTGRSYATREWYLSKFGDKFPKNVKAFIPYIF</sequence>
<feature type="transmembrane region" description="Helical" evidence="6">
    <location>
        <begin position="208"/>
        <end position="226"/>
    </location>
</feature>
<gene>
    <name evidence="8" type="ORF">LSAT_V11C800398980</name>
</gene>
<protein>
    <recommendedName>
        <fullName evidence="7">3-oxo-5-alpha-steroid 4-dehydrogenase C-terminal domain-containing protein</fullName>
    </recommendedName>
</protein>
<keyword evidence="5 6" id="KW-0472">Membrane</keyword>
<dbReference type="PANTHER" id="PTHR10556">
    <property type="entry name" value="3-OXO-5-ALPHA-STEROID 4-DEHYDROGENASE"/>
    <property type="match status" value="1"/>
</dbReference>